<evidence type="ECO:0000313" key="4">
    <source>
        <dbReference type="Proteomes" id="UP000694044"/>
    </source>
</evidence>
<dbReference type="OrthoDB" id="2121326at2759"/>
<protein>
    <recommendedName>
        <fullName evidence="2">Thioredoxin domain-containing protein</fullName>
    </recommendedName>
</protein>
<dbReference type="Pfam" id="PF00085">
    <property type="entry name" value="Thioredoxin"/>
    <property type="match status" value="1"/>
</dbReference>
<feature type="compositionally biased region" description="Polar residues" evidence="1">
    <location>
        <begin position="56"/>
        <end position="74"/>
    </location>
</feature>
<accession>A0A8T1V2L9</accession>
<reference evidence="3" key="1">
    <citation type="submission" date="2021-02" db="EMBL/GenBank/DDBJ databases">
        <authorList>
            <person name="Palmer J.M."/>
        </authorList>
    </citation>
    <scope>NUCLEOTIDE SEQUENCE</scope>
    <source>
        <strain evidence="3">SCRP734</strain>
    </source>
</reference>
<evidence type="ECO:0000313" key="3">
    <source>
        <dbReference type="EMBL" id="KAG7375126.1"/>
    </source>
</evidence>
<dbReference type="Proteomes" id="UP000694044">
    <property type="component" value="Unassembled WGS sequence"/>
</dbReference>
<dbReference type="CDD" id="cd02947">
    <property type="entry name" value="TRX_family"/>
    <property type="match status" value="1"/>
</dbReference>
<dbReference type="PANTHER" id="PTHR10438:SF463">
    <property type="entry name" value="THIOREDOXIN"/>
    <property type="match status" value="1"/>
</dbReference>
<comment type="caution">
    <text evidence="3">The sequence shown here is derived from an EMBL/GenBank/DDBJ whole genome shotgun (WGS) entry which is preliminary data.</text>
</comment>
<proteinExistence type="predicted"/>
<dbReference type="PANTHER" id="PTHR10438">
    <property type="entry name" value="THIOREDOXIN"/>
    <property type="match status" value="1"/>
</dbReference>
<keyword evidence="4" id="KW-1185">Reference proteome</keyword>
<dbReference type="InterPro" id="IPR050620">
    <property type="entry name" value="Thioredoxin_H-type-like"/>
</dbReference>
<dbReference type="AlphaFoldDB" id="A0A8T1V2L9"/>
<evidence type="ECO:0000259" key="2">
    <source>
        <dbReference type="PROSITE" id="PS51352"/>
    </source>
</evidence>
<gene>
    <name evidence="3" type="ORF">PHYPSEUDO_003544</name>
</gene>
<feature type="domain" description="Thioredoxin" evidence="2">
    <location>
        <begin position="68"/>
        <end position="193"/>
    </location>
</feature>
<organism evidence="3 4">
    <name type="scientific">Phytophthora pseudosyringae</name>
    <dbReference type="NCBI Taxonomy" id="221518"/>
    <lineage>
        <taxon>Eukaryota</taxon>
        <taxon>Sar</taxon>
        <taxon>Stramenopiles</taxon>
        <taxon>Oomycota</taxon>
        <taxon>Peronosporomycetes</taxon>
        <taxon>Peronosporales</taxon>
        <taxon>Peronosporaceae</taxon>
        <taxon>Phytophthora</taxon>
    </lineage>
</organism>
<dbReference type="PROSITE" id="PS51352">
    <property type="entry name" value="THIOREDOXIN_2"/>
    <property type="match status" value="1"/>
</dbReference>
<dbReference type="InterPro" id="IPR013766">
    <property type="entry name" value="Thioredoxin_domain"/>
</dbReference>
<dbReference type="EMBL" id="JAGDFM010001727">
    <property type="protein sequence ID" value="KAG7375126.1"/>
    <property type="molecule type" value="Genomic_DNA"/>
</dbReference>
<sequence>MRSLESSGSDDDSLKQYNPFQRMDARQKVWPQPMGSSSTVLPAPCLTSHSKAEALKQNSSPRTSELHLPSSTQAPPLCKHTTPFIPVKMPVEINTAEEFNAAIGEKQLTVVQFSAPWCGGCKMVAPKVTKLMESDFSGVKFLKVSAEELEDFCEEIDVDSFPTFRVYKDGKVAASYVSSKFEKVEQFIRENAQ</sequence>
<name>A0A8T1V2L9_9STRA</name>
<evidence type="ECO:0000256" key="1">
    <source>
        <dbReference type="SAM" id="MobiDB-lite"/>
    </source>
</evidence>
<feature type="region of interest" description="Disordered" evidence="1">
    <location>
        <begin position="1"/>
        <end position="77"/>
    </location>
</feature>